<dbReference type="Proteomes" id="UP000079169">
    <property type="component" value="Unplaced"/>
</dbReference>
<dbReference type="RefSeq" id="XP_026686444.1">
    <property type="nucleotide sequence ID" value="XM_026830643.1"/>
</dbReference>
<dbReference type="PROSITE" id="PS00139">
    <property type="entry name" value="THIOL_PROTEASE_CYS"/>
    <property type="match status" value="1"/>
</dbReference>
<dbReference type="PaxDb" id="121845-A0A3Q0JDD7"/>
<dbReference type="GO" id="GO:0005737">
    <property type="term" value="C:cytoplasm"/>
    <property type="evidence" value="ECO:0007669"/>
    <property type="project" value="TreeGrafter"/>
</dbReference>
<evidence type="ECO:0000313" key="8">
    <source>
        <dbReference type="RefSeq" id="XP_026686444.1"/>
    </source>
</evidence>
<dbReference type="InterPro" id="IPR038765">
    <property type="entry name" value="Papain-like_cys_pep_sf"/>
</dbReference>
<accession>A0A3Q0JDD7</accession>
<dbReference type="GO" id="GO:0009636">
    <property type="term" value="P:response to toxic substance"/>
    <property type="evidence" value="ECO:0007669"/>
    <property type="project" value="TreeGrafter"/>
</dbReference>
<dbReference type="Gene3D" id="3.90.70.10">
    <property type="entry name" value="Cysteine proteinases"/>
    <property type="match status" value="1"/>
</dbReference>
<dbReference type="PANTHER" id="PTHR10363:SF2">
    <property type="entry name" value="BLEOMYCIN HYDROLASE"/>
    <property type="match status" value="1"/>
</dbReference>
<evidence type="ECO:0000256" key="6">
    <source>
        <dbReference type="ARBA" id="ARBA00022807"/>
    </source>
</evidence>
<proteinExistence type="predicted"/>
<organism evidence="7 8">
    <name type="scientific">Diaphorina citri</name>
    <name type="common">Asian citrus psyllid</name>
    <dbReference type="NCBI Taxonomy" id="121845"/>
    <lineage>
        <taxon>Eukaryota</taxon>
        <taxon>Metazoa</taxon>
        <taxon>Ecdysozoa</taxon>
        <taxon>Arthropoda</taxon>
        <taxon>Hexapoda</taxon>
        <taxon>Insecta</taxon>
        <taxon>Pterygota</taxon>
        <taxon>Neoptera</taxon>
        <taxon>Paraneoptera</taxon>
        <taxon>Hemiptera</taxon>
        <taxon>Sternorrhyncha</taxon>
        <taxon>Psylloidea</taxon>
        <taxon>Psyllidae</taxon>
        <taxon>Diaphorininae</taxon>
        <taxon>Diaphorina</taxon>
    </lineage>
</organism>
<dbReference type="KEGG" id="dci:103519007"/>
<dbReference type="GO" id="GO:0043418">
    <property type="term" value="P:homocysteine catabolic process"/>
    <property type="evidence" value="ECO:0007669"/>
    <property type="project" value="TreeGrafter"/>
</dbReference>
<evidence type="ECO:0000256" key="5">
    <source>
        <dbReference type="ARBA" id="ARBA00022801"/>
    </source>
</evidence>
<dbReference type="AlphaFoldDB" id="A0A3Q0JDD7"/>
<dbReference type="Pfam" id="PF03051">
    <property type="entry name" value="Peptidase_C1_2"/>
    <property type="match status" value="1"/>
</dbReference>
<dbReference type="STRING" id="121845.A0A3Q0JDD7"/>
<sequence>MTGMYLARYLFTFVHSVFPVSNYEKAPLTSDLLDKFRSDFYECPKNVVAQNACSRLDVLEVCTSRERLQNVSHNFTHKVELDAKPVTNQKSSGRCWIFACLNVMRLPIMKQYNLEEFQFSQSYLFFWDKVRPFF</sequence>
<dbReference type="InterPro" id="IPR004134">
    <property type="entry name" value="Peptidase_C1B"/>
</dbReference>
<evidence type="ECO:0000256" key="2">
    <source>
        <dbReference type="ARBA" id="ARBA00012465"/>
    </source>
</evidence>
<evidence type="ECO:0000256" key="3">
    <source>
        <dbReference type="ARBA" id="ARBA00022227"/>
    </source>
</evidence>
<keyword evidence="7" id="KW-1185">Reference proteome</keyword>
<keyword evidence="5 8" id="KW-0378">Hydrolase</keyword>
<gene>
    <name evidence="8" type="primary">LOC103519007</name>
</gene>
<dbReference type="GO" id="GO:0006508">
    <property type="term" value="P:proteolysis"/>
    <property type="evidence" value="ECO:0007669"/>
    <property type="project" value="UniProtKB-KW"/>
</dbReference>
<dbReference type="GeneID" id="103519007"/>
<dbReference type="SUPFAM" id="SSF54001">
    <property type="entry name" value="Cysteine proteinases"/>
    <property type="match status" value="1"/>
</dbReference>
<evidence type="ECO:0000313" key="7">
    <source>
        <dbReference type="Proteomes" id="UP000079169"/>
    </source>
</evidence>
<dbReference type="InterPro" id="IPR000169">
    <property type="entry name" value="Pept_cys_AS"/>
</dbReference>
<dbReference type="PANTHER" id="PTHR10363">
    <property type="entry name" value="BLEOMYCIN HYDROLASE"/>
    <property type="match status" value="1"/>
</dbReference>
<evidence type="ECO:0000256" key="1">
    <source>
        <dbReference type="ARBA" id="ARBA00000423"/>
    </source>
</evidence>
<keyword evidence="6" id="KW-0788">Thiol protease</keyword>
<name>A0A3Q0JDD7_DIACI</name>
<dbReference type="GO" id="GO:0070005">
    <property type="term" value="F:cysteine-type aminopeptidase activity"/>
    <property type="evidence" value="ECO:0007669"/>
    <property type="project" value="InterPro"/>
</dbReference>
<dbReference type="EC" id="3.4.22.40" evidence="2"/>
<comment type="catalytic activity">
    <reaction evidence="1">
        <text>Inactivates bleomycin B2 (a cytotoxic glycometallopeptide) by hydrolysis of a carboxyamide bond of beta-aminoalanine, but also shows general aminopeptidase activity. The specificity varies somewhat with source, but amino acid arylamides of Met, Leu and Ala are preferred.</text>
        <dbReference type="EC" id="3.4.22.40"/>
    </reaction>
</comment>
<reference evidence="8" key="1">
    <citation type="submission" date="2025-08" db="UniProtKB">
        <authorList>
            <consortium name="RefSeq"/>
        </authorList>
    </citation>
    <scope>IDENTIFICATION</scope>
</reference>
<evidence type="ECO:0000256" key="4">
    <source>
        <dbReference type="ARBA" id="ARBA00022670"/>
    </source>
</evidence>
<keyword evidence="4" id="KW-0645">Protease</keyword>
<dbReference type="GO" id="GO:0004197">
    <property type="term" value="F:cysteine-type endopeptidase activity"/>
    <property type="evidence" value="ECO:0007669"/>
    <property type="project" value="UniProtKB-EC"/>
</dbReference>
<protein>
    <recommendedName>
        <fullName evidence="3">Bleomycin hydrolase</fullName>
        <ecNumber evidence="2">3.4.22.40</ecNumber>
    </recommendedName>
</protein>